<accession>K3WS65</accession>
<proteinExistence type="predicted"/>
<keyword evidence="3" id="KW-1185">Reference proteome</keyword>
<dbReference type="OMA" id="LVEWGSE"/>
<dbReference type="InParanoid" id="K3WS65"/>
<evidence type="ECO:0000313" key="3">
    <source>
        <dbReference type="Proteomes" id="UP000019132"/>
    </source>
</evidence>
<dbReference type="eggNOG" id="ENOG502T48G">
    <property type="taxonomic scope" value="Eukaryota"/>
</dbReference>
<dbReference type="HOGENOM" id="CLU_027764_5_1_1"/>
<name>K3WS65_GLOUD</name>
<protein>
    <submittedName>
        <fullName evidence="2">Uncharacterized protein</fullName>
    </submittedName>
</protein>
<keyword evidence="1" id="KW-0175">Coiled coil</keyword>
<sequence length="361" mass="41396">MQNELKTLRVESKNLQQQLAMLRKHRQQGQKQNLLHAALWKRIAEQRLEARALAEKKNQRLKTTLDQQMSLAQNLQYFAGHLESAMHSLLAPVCATDSRRMIVIDADDIAIFDSLLLELNAAQPKMVAVFDENDVSTWQVGASTVLKPQVNRRYSNITRDEGSLCIELMDTNVVPFPLDLVYNTMWECWDRQGMQKGYATHHFQDEPSTTCAFKGNVDIDFNGQHVSLEYLDVARVYMEDGRMTFVWRSRTKVHPNFPDMYIDETGWEVMKSMEVLRSEELTDSVTEVFSCSQLECKTLSGSLNAHDQRHRMSKLQLTSLLVSAFEEDLMQVNAMMIDMLLQDKTPASPSSVPRDDLDALM</sequence>
<reference evidence="3" key="2">
    <citation type="submission" date="2010-04" db="EMBL/GenBank/DDBJ databases">
        <authorList>
            <person name="Buell R."/>
            <person name="Hamilton J."/>
            <person name="Hostetler J."/>
        </authorList>
    </citation>
    <scope>NUCLEOTIDE SEQUENCE [LARGE SCALE GENOMIC DNA]</scope>
    <source>
        <strain evidence="3">DAOM:BR144</strain>
    </source>
</reference>
<evidence type="ECO:0000313" key="2">
    <source>
        <dbReference type="EnsemblProtists" id="PYU1_T007809"/>
    </source>
</evidence>
<reference evidence="2" key="3">
    <citation type="submission" date="2015-02" db="UniProtKB">
        <authorList>
            <consortium name="EnsemblProtists"/>
        </authorList>
    </citation>
    <scope>IDENTIFICATION</scope>
    <source>
        <strain evidence="2">DAOM BR144</strain>
    </source>
</reference>
<dbReference type="EMBL" id="GL376617">
    <property type="status" value="NOT_ANNOTATED_CDS"/>
    <property type="molecule type" value="Genomic_DNA"/>
</dbReference>
<dbReference type="VEuPathDB" id="FungiDB:PYU1_G007793"/>
<reference evidence="3" key="1">
    <citation type="journal article" date="2010" name="Genome Biol.">
        <title>Genome sequence of the necrotrophic plant pathogen Pythium ultimum reveals original pathogenicity mechanisms and effector repertoire.</title>
        <authorList>
            <person name="Levesque C.A."/>
            <person name="Brouwer H."/>
            <person name="Cano L."/>
            <person name="Hamilton J.P."/>
            <person name="Holt C."/>
            <person name="Huitema E."/>
            <person name="Raffaele S."/>
            <person name="Robideau G.P."/>
            <person name="Thines M."/>
            <person name="Win J."/>
            <person name="Zerillo M.M."/>
            <person name="Beakes G.W."/>
            <person name="Boore J.L."/>
            <person name="Busam D."/>
            <person name="Dumas B."/>
            <person name="Ferriera S."/>
            <person name="Fuerstenberg S.I."/>
            <person name="Gachon C.M."/>
            <person name="Gaulin E."/>
            <person name="Govers F."/>
            <person name="Grenville-Briggs L."/>
            <person name="Horner N."/>
            <person name="Hostetler J."/>
            <person name="Jiang R.H."/>
            <person name="Johnson J."/>
            <person name="Krajaejun T."/>
            <person name="Lin H."/>
            <person name="Meijer H.J."/>
            <person name="Moore B."/>
            <person name="Morris P."/>
            <person name="Phuntmart V."/>
            <person name="Puiu D."/>
            <person name="Shetty J."/>
            <person name="Stajich J.E."/>
            <person name="Tripathy S."/>
            <person name="Wawra S."/>
            <person name="van West P."/>
            <person name="Whitty B.R."/>
            <person name="Coutinho P.M."/>
            <person name="Henrissat B."/>
            <person name="Martin F."/>
            <person name="Thomas P.D."/>
            <person name="Tyler B.M."/>
            <person name="De Vries R.P."/>
            <person name="Kamoun S."/>
            <person name="Yandell M."/>
            <person name="Tisserat N."/>
            <person name="Buell C.R."/>
        </authorList>
    </citation>
    <scope>NUCLEOTIDE SEQUENCE</scope>
    <source>
        <strain evidence="3">DAOM:BR144</strain>
    </source>
</reference>
<feature type="coiled-coil region" evidence="1">
    <location>
        <begin position="5"/>
        <end position="32"/>
    </location>
</feature>
<dbReference type="EnsemblProtists" id="PYU1_T007809">
    <property type="protein sequence ID" value="PYU1_T007809"/>
    <property type="gene ID" value="PYU1_G007793"/>
</dbReference>
<organism evidence="2 3">
    <name type="scientific">Globisporangium ultimum (strain ATCC 200006 / CBS 805.95 / DAOM BR144)</name>
    <name type="common">Pythium ultimum</name>
    <dbReference type="NCBI Taxonomy" id="431595"/>
    <lineage>
        <taxon>Eukaryota</taxon>
        <taxon>Sar</taxon>
        <taxon>Stramenopiles</taxon>
        <taxon>Oomycota</taxon>
        <taxon>Peronosporomycetes</taxon>
        <taxon>Pythiales</taxon>
        <taxon>Pythiaceae</taxon>
        <taxon>Globisporangium</taxon>
    </lineage>
</organism>
<evidence type="ECO:0000256" key="1">
    <source>
        <dbReference type="SAM" id="Coils"/>
    </source>
</evidence>
<dbReference type="Proteomes" id="UP000019132">
    <property type="component" value="Unassembled WGS sequence"/>
</dbReference>
<dbReference type="AlphaFoldDB" id="K3WS65"/>